<accession>A0A0F8YGM1</accession>
<sequence length="403" mass="46466">IKIRFQSASTTTNFDMELDQIALDYANSTISFDTRGLSIYDTFSQGSGTIEFWGYFYDSPYVNQILFNNNTQIFHNGSFYWRYDSTDVLMVSGLFGQWVHFEIIWSGNDVDVYVNGTKEIDTFWSDSDTTLTRIDFMSFDNSSFYVDAVGFSWDSDYDVGDNINSHGKAVITALENEGWIVAEEPFTSIAISGEFNSHKKILNLTDYSTINDIEVYNTFSDQTTGTIEFYWKTTDITDYSWFNLRSGTTVGPNLAIIASEYKYFDGAYQGTGVIPINNVWDHHKIEFDTTTDTFDWYINDILIVDNGDFQNVLVSVDNIFIHTYTGDDDYSVYFDAISYSWDEPTSYFAGSYNQHANIEAVIDFVIDIPFDYYERDILRLIAESRHYTNIFANISFNLYNFNS</sequence>
<dbReference type="AlphaFoldDB" id="A0A0F8YGM1"/>
<dbReference type="EMBL" id="LAZR01053498">
    <property type="protein sequence ID" value="KKK80618.1"/>
    <property type="molecule type" value="Genomic_DNA"/>
</dbReference>
<gene>
    <name evidence="1" type="ORF">LCGC14_2821690</name>
</gene>
<feature type="non-terminal residue" evidence="1">
    <location>
        <position position="1"/>
    </location>
</feature>
<reference evidence="1" key="1">
    <citation type="journal article" date="2015" name="Nature">
        <title>Complex archaea that bridge the gap between prokaryotes and eukaryotes.</title>
        <authorList>
            <person name="Spang A."/>
            <person name="Saw J.H."/>
            <person name="Jorgensen S.L."/>
            <person name="Zaremba-Niedzwiedzka K."/>
            <person name="Martijn J."/>
            <person name="Lind A.E."/>
            <person name="van Eijk R."/>
            <person name="Schleper C."/>
            <person name="Guy L."/>
            <person name="Ettema T.J."/>
        </authorList>
    </citation>
    <scope>NUCLEOTIDE SEQUENCE</scope>
</reference>
<organism evidence="1">
    <name type="scientific">marine sediment metagenome</name>
    <dbReference type="NCBI Taxonomy" id="412755"/>
    <lineage>
        <taxon>unclassified sequences</taxon>
        <taxon>metagenomes</taxon>
        <taxon>ecological metagenomes</taxon>
    </lineage>
</organism>
<feature type="non-terminal residue" evidence="1">
    <location>
        <position position="403"/>
    </location>
</feature>
<comment type="caution">
    <text evidence="1">The sequence shown here is derived from an EMBL/GenBank/DDBJ whole genome shotgun (WGS) entry which is preliminary data.</text>
</comment>
<name>A0A0F8YGM1_9ZZZZ</name>
<evidence type="ECO:0000313" key="1">
    <source>
        <dbReference type="EMBL" id="KKK80618.1"/>
    </source>
</evidence>
<proteinExistence type="predicted"/>
<protein>
    <submittedName>
        <fullName evidence="1">Uncharacterized protein</fullName>
    </submittedName>
</protein>